<dbReference type="RefSeq" id="WP_345237224.1">
    <property type="nucleotide sequence ID" value="NZ_BAABGZ010000070.1"/>
</dbReference>
<keyword evidence="1" id="KW-0472">Membrane</keyword>
<evidence type="ECO:0000313" key="2">
    <source>
        <dbReference type="EMBL" id="GAA4364013.1"/>
    </source>
</evidence>
<accession>A0ABP8INM7</accession>
<name>A0ABP8INM7_9BACT</name>
<gene>
    <name evidence="2" type="ORF">GCM10023185_33150</name>
</gene>
<feature type="transmembrane region" description="Helical" evidence="1">
    <location>
        <begin position="147"/>
        <end position="165"/>
    </location>
</feature>
<keyword evidence="1" id="KW-1133">Transmembrane helix</keyword>
<evidence type="ECO:0000256" key="1">
    <source>
        <dbReference type="SAM" id="Phobius"/>
    </source>
</evidence>
<organism evidence="2 3">
    <name type="scientific">Hymenobacter saemangeumensis</name>
    <dbReference type="NCBI Taxonomy" id="1084522"/>
    <lineage>
        <taxon>Bacteria</taxon>
        <taxon>Pseudomonadati</taxon>
        <taxon>Bacteroidota</taxon>
        <taxon>Cytophagia</taxon>
        <taxon>Cytophagales</taxon>
        <taxon>Hymenobacteraceae</taxon>
        <taxon>Hymenobacter</taxon>
    </lineage>
</organism>
<proteinExistence type="predicted"/>
<feature type="transmembrane region" description="Helical" evidence="1">
    <location>
        <begin position="23"/>
        <end position="41"/>
    </location>
</feature>
<protein>
    <submittedName>
        <fullName evidence="2">Uncharacterized protein</fullName>
    </submittedName>
</protein>
<comment type="caution">
    <text evidence="2">The sequence shown here is derived from an EMBL/GenBank/DDBJ whole genome shotgun (WGS) entry which is preliminary data.</text>
</comment>
<keyword evidence="1" id="KW-0812">Transmembrane</keyword>
<feature type="transmembrane region" description="Helical" evidence="1">
    <location>
        <begin position="56"/>
        <end position="81"/>
    </location>
</feature>
<evidence type="ECO:0000313" key="3">
    <source>
        <dbReference type="Proteomes" id="UP001501153"/>
    </source>
</evidence>
<sequence length="277" mass="31949">MEQPVRFVPVDKQFKKVDRLKGWSFRILLATTVLTPLLTLLDNHAAHPWVAHWYPFWKYVLVAVNCCLIVGFGVLEFVASYQMSNADRDRRLDFLDNAFGTRYSGQTSIGYFTNEALEPGIYKCLVNCFENSSHSRTIAGMMLPKQLLVSLVVLVVFALSAAMGQREIVRLFFELPLPLVLAQDYIRLLIFSKRLDRNHENMKWLFNDMRGQAFNDTRVAAAMRDILDYEAIIAWASIKLETALFDKHWNQLAANWDELKRMYDVRSVQAVMPEAST</sequence>
<reference evidence="3" key="1">
    <citation type="journal article" date="2019" name="Int. J. Syst. Evol. Microbiol.">
        <title>The Global Catalogue of Microorganisms (GCM) 10K type strain sequencing project: providing services to taxonomists for standard genome sequencing and annotation.</title>
        <authorList>
            <consortium name="The Broad Institute Genomics Platform"/>
            <consortium name="The Broad Institute Genome Sequencing Center for Infectious Disease"/>
            <person name="Wu L."/>
            <person name="Ma J."/>
        </authorList>
    </citation>
    <scope>NUCLEOTIDE SEQUENCE [LARGE SCALE GENOMIC DNA]</scope>
    <source>
        <strain evidence="3">JCM 17923</strain>
    </source>
</reference>
<dbReference type="Proteomes" id="UP001501153">
    <property type="component" value="Unassembled WGS sequence"/>
</dbReference>
<dbReference type="EMBL" id="BAABGZ010000070">
    <property type="protein sequence ID" value="GAA4364013.1"/>
    <property type="molecule type" value="Genomic_DNA"/>
</dbReference>
<keyword evidence="3" id="KW-1185">Reference proteome</keyword>